<reference evidence="2" key="1">
    <citation type="submission" date="2022-11" db="UniProtKB">
        <authorList>
            <consortium name="WormBaseParasite"/>
        </authorList>
    </citation>
    <scope>IDENTIFICATION</scope>
</reference>
<evidence type="ECO:0000313" key="1">
    <source>
        <dbReference type="Proteomes" id="UP000887580"/>
    </source>
</evidence>
<accession>A0AC35F6U6</accession>
<dbReference type="WBParaSite" id="PS1159_v2.g14144.t1">
    <property type="protein sequence ID" value="PS1159_v2.g14144.t1"/>
    <property type="gene ID" value="PS1159_v2.g14144"/>
</dbReference>
<protein>
    <submittedName>
        <fullName evidence="2">Uncharacterized protein</fullName>
    </submittedName>
</protein>
<proteinExistence type="predicted"/>
<dbReference type="Proteomes" id="UP000887580">
    <property type="component" value="Unplaced"/>
</dbReference>
<organism evidence="1 2">
    <name type="scientific">Panagrolaimus sp. PS1159</name>
    <dbReference type="NCBI Taxonomy" id="55785"/>
    <lineage>
        <taxon>Eukaryota</taxon>
        <taxon>Metazoa</taxon>
        <taxon>Ecdysozoa</taxon>
        <taxon>Nematoda</taxon>
        <taxon>Chromadorea</taxon>
        <taxon>Rhabditida</taxon>
        <taxon>Tylenchina</taxon>
        <taxon>Panagrolaimomorpha</taxon>
        <taxon>Panagrolaimoidea</taxon>
        <taxon>Panagrolaimidae</taxon>
        <taxon>Panagrolaimus</taxon>
    </lineage>
</organism>
<name>A0AC35F6U6_9BILA</name>
<sequence length="69" mass="8280">MKIIEPDWFKNLSENVKGKTEIYESLEQVETDEWHKMIEGDRVFVVDSFIAGRNFLIHQNLDLYFTLRC</sequence>
<evidence type="ECO:0000313" key="2">
    <source>
        <dbReference type="WBParaSite" id="PS1159_v2.g14144.t1"/>
    </source>
</evidence>